<evidence type="ECO:0000256" key="6">
    <source>
        <dbReference type="ARBA" id="ARBA00022884"/>
    </source>
</evidence>
<dbReference type="GO" id="GO:0004519">
    <property type="term" value="F:endonuclease activity"/>
    <property type="evidence" value="ECO:0007669"/>
    <property type="project" value="UniProtKB-KW"/>
</dbReference>
<dbReference type="Proteomes" id="UP000182635">
    <property type="component" value="Unassembled WGS sequence"/>
</dbReference>
<dbReference type="GO" id="GO:0003723">
    <property type="term" value="F:RNA binding"/>
    <property type="evidence" value="ECO:0007669"/>
    <property type="project" value="UniProtKB-KW"/>
</dbReference>
<evidence type="ECO:0000313" key="10">
    <source>
        <dbReference type="EMBL" id="SFG15548.1"/>
    </source>
</evidence>
<gene>
    <name evidence="10" type="ORF">SAMN02910432_00135</name>
</gene>
<dbReference type="GO" id="GO:0051607">
    <property type="term" value="P:defense response to virus"/>
    <property type="evidence" value="ECO:0007669"/>
    <property type="project" value="UniProtKB-KW"/>
</dbReference>
<dbReference type="PANTHER" id="PTHR35579:SF3">
    <property type="entry name" value="CRISPR SYSTEM CMS ENDORIBONUCLEASE CSM3"/>
    <property type="match status" value="1"/>
</dbReference>
<dbReference type="AlphaFoldDB" id="A0A1I2PHI6"/>
<dbReference type="PANTHER" id="PTHR35579">
    <property type="entry name" value="CRISPR SYSTEM CMS ENDORIBONUCLEASE CSM3"/>
    <property type="match status" value="1"/>
</dbReference>
<proteinExistence type="inferred from homology"/>
<keyword evidence="7" id="KW-0051">Antiviral defense</keyword>
<dbReference type="RefSeq" id="WP_046922779.1">
    <property type="nucleotide sequence ID" value="NZ_AYYL01000001.1"/>
</dbReference>
<evidence type="ECO:0000256" key="8">
    <source>
        <dbReference type="ARBA" id="ARBA00033183"/>
    </source>
</evidence>
<dbReference type="EMBL" id="FOPI01000003">
    <property type="protein sequence ID" value="SFG15548.1"/>
    <property type="molecule type" value="Genomic_DNA"/>
</dbReference>
<organism evidence="10 11">
    <name type="scientific">Ligilactobacillus ruminis DSM 20403 = NBRC 102161</name>
    <dbReference type="NCBI Taxonomy" id="1423798"/>
    <lineage>
        <taxon>Bacteria</taxon>
        <taxon>Bacillati</taxon>
        <taxon>Bacillota</taxon>
        <taxon>Bacilli</taxon>
        <taxon>Lactobacillales</taxon>
        <taxon>Lactobacillaceae</taxon>
        <taxon>Ligilactobacillus</taxon>
    </lineage>
</organism>
<dbReference type="Pfam" id="PF03787">
    <property type="entry name" value="RAMPs"/>
    <property type="match status" value="1"/>
</dbReference>
<keyword evidence="4" id="KW-0255">Endonuclease</keyword>
<dbReference type="GO" id="GO:0016787">
    <property type="term" value="F:hydrolase activity"/>
    <property type="evidence" value="ECO:0007669"/>
    <property type="project" value="UniProtKB-KW"/>
</dbReference>
<comment type="similarity">
    <text evidence="1">Belongs to the CRISPR-associated Csm3 family.</text>
</comment>
<evidence type="ECO:0000256" key="7">
    <source>
        <dbReference type="ARBA" id="ARBA00023118"/>
    </source>
</evidence>
<keyword evidence="6" id="KW-0694">RNA-binding</keyword>
<protein>
    <recommendedName>
        <fullName evidence="2">CRISPR system Cms endoribonuclease Csm3</fullName>
    </recommendedName>
    <alternativeName>
        <fullName evidence="8">CRISPR type III A-associated RAMP protein Csm3</fullName>
    </alternativeName>
</protein>
<dbReference type="NCBIfam" id="TIGR02582">
    <property type="entry name" value="cas7_TM1809"/>
    <property type="match status" value="1"/>
</dbReference>
<evidence type="ECO:0000313" key="11">
    <source>
        <dbReference type="Proteomes" id="UP000182635"/>
    </source>
</evidence>
<feature type="domain" description="CRISPR type III-associated protein" evidence="9">
    <location>
        <begin position="12"/>
        <end position="198"/>
    </location>
</feature>
<dbReference type="InterPro" id="IPR052216">
    <property type="entry name" value="CRISPR_Csm3_endoribonuclease"/>
</dbReference>
<reference evidence="11" key="1">
    <citation type="submission" date="2016-10" db="EMBL/GenBank/DDBJ databases">
        <authorList>
            <person name="Varghese N."/>
            <person name="Submissions S."/>
        </authorList>
    </citation>
    <scope>NUCLEOTIDE SEQUENCE [LARGE SCALE GENOMIC DNA]</scope>
    <source>
        <strain evidence="11">DSM 20403</strain>
    </source>
</reference>
<evidence type="ECO:0000256" key="3">
    <source>
        <dbReference type="ARBA" id="ARBA00022722"/>
    </source>
</evidence>
<dbReference type="InterPro" id="IPR013412">
    <property type="entry name" value="CRISPR-assoc_RAMP_Csm3"/>
</dbReference>
<dbReference type="OrthoDB" id="9789361at2"/>
<name>A0A1I2PHI6_9LACO</name>
<accession>A0A1I2PHI6</accession>
<evidence type="ECO:0000256" key="4">
    <source>
        <dbReference type="ARBA" id="ARBA00022759"/>
    </source>
</evidence>
<evidence type="ECO:0000256" key="1">
    <source>
        <dbReference type="ARBA" id="ARBA00006342"/>
    </source>
</evidence>
<keyword evidence="5" id="KW-0378">Hydrolase</keyword>
<dbReference type="InterPro" id="IPR005537">
    <property type="entry name" value="RAMP_III_fam"/>
</dbReference>
<evidence type="ECO:0000256" key="5">
    <source>
        <dbReference type="ARBA" id="ARBA00022801"/>
    </source>
</evidence>
<evidence type="ECO:0000259" key="9">
    <source>
        <dbReference type="Pfam" id="PF03787"/>
    </source>
</evidence>
<keyword evidence="3" id="KW-0540">Nuclease</keyword>
<sequence>MTKLSKIRFSGTIELESGLHIGGGDAFAAIGAADSTIVRDAVTNMPVIPGSSLKGKMRTLLARAYNEQVAVTPNDDDERITRLFGASSGYGKDGKCPLPARLIFRDSILTNGGELLERGADSYTEVKFENTINRVTAVANPRQIERAIRMSRFDFELIYDVVEEDEVEEDLDTILDGFRLLELDYLGGNGSRGYGKIKFDGLRAETVFGDYDVTRLNEKLEA</sequence>
<evidence type="ECO:0000256" key="2">
    <source>
        <dbReference type="ARBA" id="ARBA00022150"/>
    </source>
</evidence>